<evidence type="ECO:0000259" key="8">
    <source>
        <dbReference type="Pfam" id="PF00889"/>
    </source>
</evidence>
<keyword evidence="4 5" id="KW-0648">Protein biosynthesis</keyword>
<dbReference type="FunFam" id="1.10.8.10:FF:000001">
    <property type="entry name" value="Elongation factor Ts"/>
    <property type="match status" value="1"/>
</dbReference>
<dbReference type="InterPro" id="IPR009060">
    <property type="entry name" value="UBA-like_sf"/>
</dbReference>
<dbReference type="NCBIfam" id="TIGR00116">
    <property type="entry name" value="tsf"/>
    <property type="match status" value="1"/>
</dbReference>
<keyword evidence="10" id="KW-1185">Reference proteome</keyword>
<keyword evidence="3 5" id="KW-0251">Elongation factor</keyword>
<feature type="region of interest" description="Involved in Mg(2+) ion dislocation from EF-Tu" evidence="5">
    <location>
        <begin position="82"/>
        <end position="85"/>
    </location>
</feature>
<dbReference type="CDD" id="cd14275">
    <property type="entry name" value="UBA_EF-Ts"/>
    <property type="match status" value="1"/>
</dbReference>
<accession>A0A7S7NXJ2</accession>
<proteinExistence type="inferred from homology"/>
<dbReference type="Proteomes" id="UP000593892">
    <property type="component" value="Chromosome"/>
</dbReference>
<dbReference type="PROSITE" id="PS01126">
    <property type="entry name" value="EF_TS_1"/>
    <property type="match status" value="1"/>
</dbReference>
<dbReference type="AlphaFoldDB" id="A0A7S7NXJ2"/>
<comment type="subcellular location">
    <subcellularLocation>
        <location evidence="5 7">Cytoplasm</location>
    </subcellularLocation>
</comment>
<gene>
    <name evidence="5 9" type="primary">tsf</name>
    <name evidence="9" type="ORF">IRI77_17175</name>
</gene>
<feature type="domain" description="Translation elongation factor EFTs/EF1B dimerisation" evidence="8">
    <location>
        <begin position="73"/>
        <end position="291"/>
    </location>
</feature>
<evidence type="ECO:0000256" key="5">
    <source>
        <dbReference type="HAMAP-Rule" id="MF_00050"/>
    </source>
</evidence>
<comment type="similarity">
    <text evidence="1 5 6">Belongs to the EF-Ts family.</text>
</comment>
<organism evidence="9 10">
    <name type="scientific">Paludibaculum fermentans</name>
    <dbReference type="NCBI Taxonomy" id="1473598"/>
    <lineage>
        <taxon>Bacteria</taxon>
        <taxon>Pseudomonadati</taxon>
        <taxon>Acidobacteriota</taxon>
        <taxon>Terriglobia</taxon>
        <taxon>Bryobacterales</taxon>
        <taxon>Bryobacteraceae</taxon>
        <taxon>Paludibaculum</taxon>
    </lineage>
</organism>
<dbReference type="KEGG" id="pfer:IRI77_17175"/>
<dbReference type="EMBL" id="CP063849">
    <property type="protein sequence ID" value="QOY91609.1"/>
    <property type="molecule type" value="Genomic_DNA"/>
</dbReference>
<dbReference type="Gene3D" id="3.30.479.20">
    <property type="entry name" value="Elongation factor Ts, dimerisation domain"/>
    <property type="match status" value="2"/>
</dbReference>
<sequence length="301" mass="32678">MAEITAQLVKQLREMTGAGMMECKKALVEANGDFNEAQVILRKRGLATAAKKASRTAKEGLIGLHISPEVNLGLLVEVNCETDFVAKTDDFKSLVEEVKQIILTHKPVDAEALKGLPSVSSPALNVESLLKEKIAKVGENMNVPRFVLHPAAGALGSYTHPGSKLVVLVDVTAKNPATLERPEFKELIQDVAMQVAAADPKFLTRDDVTAEYIAKEKEIQRARALAEGKPEKIVDKVVEGRMSKFYEEVCLLDQPFIKENSVTISQLLADKGKQLGDEIGVASYVRFKVGETAAAEEPAAE</sequence>
<dbReference type="InterPro" id="IPR001816">
    <property type="entry name" value="Transl_elong_EFTs/EF1B"/>
</dbReference>
<dbReference type="SUPFAM" id="SSF54713">
    <property type="entry name" value="Elongation factor Ts (EF-Ts), dimerisation domain"/>
    <property type="match status" value="2"/>
</dbReference>
<reference evidence="9 10" key="1">
    <citation type="submission" date="2020-10" db="EMBL/GenBank/DDBJ databases">
        <title>Complete genome sequence of Paludibaculum fermentans P105T, a facultatively anaerobic acidobacterium capable of dissimilatory Fe(III) reduction.</title>
        <authorList>
            <person name="Dedysh S.N."/>
            <person name="Beletsky A.V."/>
            <person name="Kulichevskaya I.S."/>
            <person name="Mardanov A.V."/>
            <person name="Ravin N.V."/>
        </authorList>
    </citation>
    <scope>NUCLEOTIDE SEQUENCE [LARGE SCALE GENOMIC DNA]</scope>
    <source>
        <strain evidence="9 10">P105</strain>
    </source>
</reference>
<dbReference type="HAMAP" id="MF_00050">
    <property type="entry name" value="EF_Ts"/>
    <property type="match status" value="1"/>
</dbReference>
<evidence type="ECO:0000256" key="2">
    <source>
        <dbReference type="ARBA" id="ARBA00016956"/>
    </source>
</evidence>
<dbReference type="RefSeq" id="WP_194453263.1">
    <property type="nucleotide sequence ID" value="NZ_CP063849.1"/>
</dbReference>
<dbReference type="PROSITE" id="PS01127">
    <property type="entry name" value="EF_TS_2"/>
    <property type="match status" value="1"/>
</dbReference>
<dbReference type="Gene3D" id="1.10.8.10">
    <property type="entry name" value="DNA helicase RuvA subunit, C-terminal domain"/>
    <property type="match status" value="1"/>
</dbReference>
<dbReference type="InterPro" id="IPR036402">
    <property type="entry name" value="EF-Ts_dimer_sf"/>
</dbReference>
<evidence type="ECO:0000256" key="6">
    <source>
        <dbReference type="RuleBase" id="RU000642"/>
    </source>
</evidence>
<dbReference type="FunFam" id="1.10.286.20:FF:000001">
    <property type="entry name" value="Elongation factor Ts"/>
    <property type="match status" value="1"/>
</dbReference>
<evidence type="ECO:0000256" key="1">
    <source>
        <dbReference type="ARBA" id="ARBA00005532"/>
    </source>
</evidence>
<dbReference type="InterPro" id="IPR014039">
    <property type="entry name" value="Transl_elong_EFTs/EF1B_dimer"/>
</dbReference>
<dbReference type="InterPro" id="IPR018101">
    <property type="entry name" value="Transl_elong_Ts_CS"/>
</dbReference>
<keyword evidence="5" id="KW-0963">Cytoplasm</keyword>
<protein>
    <recommendedName>
        <fullName evidence="2 5">Elongation factor Ts</fullName>
        <shortName evidence="5">EF-Ts</shortName>
    </recommendedName>
</protein>
<dbReference type="GO" id="GO:0005737">
    <property type="term" value="C:cytoplasm"/>
    <property type="evidence" value="ECO:0007669"/>
    <property type="project" value="UniProtKB-SubCell"/>
</dbReference>
<evidence type="ECO:0000256" key="3">
    <source>
        <dbReference type="ARBA" id="ARBA00022768"/>
    </source>
</evidence>
<dbReference type="Gene3D" id="1.10.286.20">
    <property type="match status" value="1"/>
</dbReference>
<evidence type="ECO:0000313" key="10">
    <source>
        <dbReference type="Proteomes" id="UP000593892"/>
    </source>
</evidence>
<dbReference type="GO" id="GO:0003746">
    <property type="term" value="F:translation elongation factor activity"/>
    <property type="evidence" value="ECO:0007669"/>
    <property type="project" value="UniProtKB-UniRule"/>
</dbReference>
<comment type="function">
    <text evidence="5 6">Associates with the EF-Tu.GDP complex and induces the exchange of GDP to GTP. It remains bound to the aminoacyl-tRNA.EF-Tu.GTP complex up to the GTP hydrolysis stage on the ribosome.</text>
</comment>
<dbReference type="Pfam" id="PF00889">
    <property type="entry name" value="EF_TS"/>
    <property type="match status" value="1"/>
</dbReference>
<evidence type="ECO:0000256" key="4">
    <source>
        <dbReference type="ARBA" id="ARBA00022917"/>
    </source>
</evidence>
<dbReference type="PANTHER" id="PTHR11741">
    <property type="entry name" value="ELONGATION FACTOR TS"/>
    <property type="match status" value="1"/>
</dbReference>
<dbReference type="SUPFAM" id="SSF46934">
    <property type="entry name" value="UBA-like"/>
    <property type="match status" value="1"/>
</dbReference>
<evidence type="ECO:0000256" key="7">
    <source>
        <dbReference type="RuleBase" id="RU000643"/>
    </source>
</evidence>
<evidence type="ECO:0000313" key="9">
    <source>
        <dbReference type="EMBL" id="QOY91609.1"/>
    </source>
</evidence>
<name>A0A7S7NXJ2_PALFE</name>
<dbReference type="PANTHER" id="PTHR11741:SF0">
    <property type="entry name" value="ELONGATION FACTOR TS, MITOCHONDRIAL"/>
    <property type="match status" value="1"/>
</dbReference>